<name>A0A173YDF0_9FIRM</name>
<evidence type="ECO:0000256" key="4">
    <source>
        <dbReference type="ARBA" id="ARBA00023015"/>
    </source>
</evidence>
<evidence type="ECO:0000313" key="11">
    <source>
        <dbReference type="Proteomes" id="UP000283295"/>
    </source>
</evidence>
<feature type="binding site" evidence="8">
    <location>
        <position position="79"/>
    </location>
    <ligand>
        <name>Fe cation</name>
        <dbReference type="ChEBI" id="CHEBI:24875"/>
    </ligand>
</feature>
<comment type="caution">
    <text evidence="9">The sequence shown here is derived from an EMBL/GenBank/DDBJ whole genome shotgun (WGS) entry which is preliminary data.</text>
</comment>
<dbReference type="EMBL" id="BLYL01000017">
    <property type="protein sequence ID" value="GFO95373.1"/>
    <property type="molecule type" value="Genomic_DNA"/>
</dbReference>
<dbReference type="Proteomes" id="UP000660047">
    <property type="component" value="Unassembled WGS sequence"/>
</dbReference>
<dbReference type="RefSeq" id="WP_015534691.1">
    <property type="nucleotide sequence ID" value="NZ_BLYL01000017.1"/>
</dbReference>
<dbReference type="GO" id="GO:0003700">
    <property type="term" value="F:DNA-binding transcription factor activity"/>
    <property type="evidence" value="ECO:0007669"/>
    <property type="project" value="InterPro"/>
</dbReference>
<reference evidence="10 11" key="1">
    <citation type="submission" date="2018-08" db="EMBL/GenBank/DDBJ databases">
        <title>A genome reference for cultivated species of the human gut microbiota.</title>
        <authorList>
            <person name="Zou Y."/>
            <person name="Xue W."/>
            <person name="Luo G."/>
        </authorList>
    </citation>
    <scope>NUCLEOTIDE SEQUENCE [LARGE SCALE GENOMIC DNA]</scope>
    <source>
        <strain evidence="10 11">AF22-21</strain>
    </source>
</reference>
<dbReference type="Pfam" id="PF01475">
    <property type="entry name" value="FUR"/>
    <property type="match status" value="1"/>
</dbReference>
<gene>
    <name evidence="9" type="ORF">COEU31_24190</name>
    <name evidence="10" type="ORF">DWX94_09555</name>
</gene>
<feature type="binding site" evidence="7">
    <location>
        <position position="89"/>
    </location>
    <ligand>
        <name>Zn(2+)</name>
        <dbReference type="ChEBI" id="CHEBI:29105"/>
    </ligand>
</feature>
<keyword evidence="5" id="KW-0238">DNA-binding</keyword>
<comment type="similarity">
    <text evidence="1">Belongs to the Fur family.</text>
</comment>
<evidence type="ECO:0000256" key="5">
    <source>
        <dbReference type="ARBA" id="ARBA00023125"/>
    </source>
</evidence>
<evidence type="ECO:0000256" key="3">
    <source>
        <dbReference type="ARBA" id="ARBA00022833"/>
    </source>
</evidence>
<proteinExistence type="inferred from homology"/>
<keyword evidence="2" id="KW-0678">Repressor</keyword>
<evidence type="ECO:0000256" key="1">
    <source>
        <dbReference type="ARBA" id="ARBA00007957"/>
    </source>
</evidence>
<keyword evidence="3 7" id="KW-0862">Zinc</keyword>
<reference evidence="9" key="2">
    <citation type="submission" date="2020-06" db="EMBL/GenBank/DDBJ databases">
        <title>Characterization of fructooligosaccharide metabolism and fructooligosaccharide-degrading enzymes in human commensal butyrate producers.</title>
        <authorList>
            <person name="Tanno H."/>
            <person name="Fujii T."/>
            <person name="Hirano K."/>
            <person name="Maeno S."/>
            <person name="Tonozuka T."/>
            <person name="Sakamoto M."/>
            <person name="Ohkuma M."/>
            <person name="Tochio T."/>
            <person name="Endo A."/>
        </authorList>
    </citation>
    <scope>NUCLEOTIDE SEQUENCE</scope>
    <source>
        <strain evidence="9">JCM 31265</strain>
    </source>
</reference>
<keyword evidence="7" id="KW-0479">Metal-binding</keyword>
<feature type="binding site" evidence="7">
    <location>
        <position position="129"/>
    </location>
    <ligand>
        <name>Zn(2+)</name>
        <dbReference type="ChEBI" id="CHEBI:29105"/>
    </ligand>
</feature>
<dbReference type="SUPFAM" id="SSF46785">
    <property type="entry name" value="Winged helix' DNA-binding domain"/>
    <property type="match status" value="1"/>
</dbReference>
<dbReference type="Gene3D" id="3.30.1490.190">
    <property type="match status" value="1"/>
</dbReference>
<comment type="cofactor">
    <cofactor evidence="7">
        <name>Zn(2+)</name>
        <dbReference type="ChEBI" id="CHEBI:29105"/>
    </cofactor>
    <text evidence="7">Binds 1 zinc ion per subunit.</text>
</comment>
<dbReference type="OrthoDB" id="8659436at2"/>
<dbReference type="InterPro" id="IPR036388">
    <property type="entry name" value="WH-like_DNA-bd_sf"/>
</dbReference>
<dbReference type="InterPro" id="IPR002481">
    <property type="entry name" value="FUR"/>
</dbReference>
<dbReference type="InterPro" id="IPR036390">
    <property type="entry name" value="WH_DNA-bd_sf"/>
</dbReference>
<protein>
    <submittedName>
        <fullName evidence="10">Fe2+/Zn2+ uptake regulation protein</fullName>
    </submittedName>
    <submittedName>
        <fullName evidence="9">Transcriptional repressor</fullName>
    </submittedName>
</protein>
<feature type="binding site" evidence="7">
    <location>
        <position position="92"/>
    </location>
    <ligand>
        <name>Zn(2+)</name>
        <dbReference type="ChEBI" id="CHEBI:29105"/>
    </ligand>
</feature>
<comment type="cofactor">
    <cofactor evidence="8">
        <name>Mn(2+)</name>
        <dbReference type="ChEBI" id="CHEBI:29035"/>
    </cofactor>
    <cofactor evidence="8">
        <name>Fe(2+)</name>
        <dbReference type="ChEBI" id="CHEBI:29033"/>
    </cofactor>
    <text evidence="8">Binds 1 Mn(2+) or Fe(2+) ion per subunit.</text>
</comment>
<evidence type="ECO:0000313" key="10">
    <source>
        <dbReference type="EMBL" id="RGS40891.1"/>
    </source>
</evidence>
<dbReference type="AlphaFoldDB" id="A0A173YDF0"/>
<dbReference type="EMBL" id="QRVK01000024">
    <property type="protein sequence ID" value="RGS40891.1"/>
    <property type="molecule type" value="Genomic_DNA"/>
</dbReference>
<accession>A0A173YDF0</accession>
<keyword evidence="6" id="KW-0804">Transcription</keyword>
<evidence type="ECO:0000256" key="8">
    <source>
        <dbReference type="PIRSR" id="PIRSR602481-2"/>
    </source>
</evidence>
<keyword evidence="4" id="KW-0805">Transcription regulation</keyword>
<dbReference type="Proteomes" id="UP000283295">
    <property type="component" value="Unassembled WGS sequence"/>
</dbReference>
<keyword evidence="8" id="KW-0408">Iron</keyword>
<dbReference type="GO" id="GO:0046872">
    <property type="term" value="F:metal ion binding"/>
    <property type="evidence" value="ECO:0007669"/>
    <property type="project" value="UniProtKB-KW"/>
</dbReference>
<feature type="binding site" evidence="7">
    <location>
        <position position="132"/>
    </location>
    <ligand>
        <name>Zn(2+)</name>
        <dbReference type="ChEBI" id="CHEBI:29105"/>
    </ligand>
</feature>
<evidence type="ECO:0000313" key="9">
    <source>
        <dbReference type="EMBL" id="GFO95373.1"/>
    </source>
</evidence>
<evidence type="ECO:0000256" key="2">
    <source>
        <dbReference type="ARBA" id="ARBA00022491"/>
    </source>
</evidence>
<dbReference type="GO" id="GO:0003677">
    <property type="term" value="F:DNA binding"/>
    <property type="evidence" value="ECO:0007669"/>
    <property type="project" value="UniProtKB-KW"/>
</dbReference>
<organism evidence="9 12">
    <name type="scientific">Coprococcus eutactus</name>
    <dbReference type="NCBI Taxonomy" id="33043"/>
    <lineage>
        <taxon>Bacteria</taxon>
        <taxon>Bacillati</taxon>
        <taxon>Bacillota</taxon>
        <taxon>Clostridia</taxon>
        <taxon>Lachnospirales</taxon>
        <taxon>Lachnospiraceae</taxon>
        <taxon>Coprococcus</taxon>
    </lineage>
</organism>
<dbReference type="Gene3D" id="1.10.10.10">
    <property type="entry name" value="Winged helix-like DNA-binding domain superfamily/Winged helix DNA-binding domain"/>
    <property type="match status" value="1"/>
</dbReference>
<dbReference type="InterPro" id="IPR043135">
    <property type="entry name" value="Fur_C"/>
</dbReference>
<evidence type="ECO:0000256" key="7">
    <source>
        <dbReference type="PIRSR" id="PIRSR602481-1"/>
    </source>
</evidence>
<evidence type="ECO:0000256" key="6">
    <source>
        <dbReference type="ARBA" id="ARBA00023163"/>
    </source>
</evidence>
<evidence type="ECO:0000313" key="12">
    <source>
        <dbReference type="Proteomes" id="UP000660047"/>
    </source>
</evidence>
<sequence length="141" mass="16034">MAREYKTRISQAIEAFAAERQDRGFCAADVSVYLDENGIDANTTTVYRNLDRMVTQDKLIKYQSADGGSSMYRMEKADHSCHEHLHMQCVKCGRVIHIDRDTMNHIAKGVQERYGFMIDCDRSSICGICKDCQRRCGVAVV</sequence>